<dbReference type="EMBL" id="NRSH01000117">
    <property type="protein sequence ID" value="MBK1727239.1"/>
    <property type="molecule type" value="Genomic_DNA"/>
</dbReference>
<dbReference type="Gene3D" id="3.40.50.300">
    <property type="entry name" value="P-loop containing nucleotide triphosphate hydrolases"/>
    <property type="match status" value="1"/>
</dbReference>
<dbReference type="InterPro" id="IPR051135">
    <property type="entry name" value="Gal/GlcNAc/GalNAc_ST"/>
</dbReference>
<dbReference type="Pfam" id="PF13469">
    <property type="entry name" value="Sulfotransfer_3"/>
    <property type="match status" value="1"/>
</dbReference>
<dbReference type="PANTHER" id="PTHR10704">
    <property type="entry name" value="CARBOHYDRATE SULFOTRANSFERASE"/>
    <property type="match status" value="1"/>
</dbReference>
<keyword evidence="2" id="KW-1185">Reference proteome</keyword>
<comment type="caution">
    <text evidence="1">The sequence shown here is derived from an EMBL/GenBank/DDBJ whole genome shotgun (WGS) entry which is preliminary data.</text>
</comment>
<accession>A0ABS1EB88</accession>
<sequence length="333" mass="36983">MMTAAAPVLVVGSGRSGTTFLAKLLDSHPRVVYLHEPDSVLVDAELPFLPASDELEAYRARAGRYLERLEAVRTPKVYGHTPVFDKRYRSALGKQIFRLGVYAAKGVERAGLGRGALVLAPASPLPRHDPDSVVVIKSVNSLGRARLFSLAVPGLRVLHIVRHPAAVVASRLRGIHKGVMGARNYIDSLFDAGYGDGYGWSREALKAASFEEQATFEWMAVNQRVYTEMRGSPRYRLVHYEHLCQRLEATARELFADAGLSWEPQSQAFIRSLEAAPAEGAGYFGVVRPPTSALARWREELGAEQVRRIEETARRCELGRMYFEPERSRGEHA</sequence>
<dbReference type="InterPro" id="IPR027417">
    <property type="entry name" value="P-loop_NTPase"/>
</dbReference>
<reference evidence="1 2" key="1">
    <citation type="journal article" date="2020" name="Microorganisms">
        <title>Osmotic Adaptation and Compatible Solute Biosynthesis of Phototrophic Bacteria as Revealed from Genome Analyses.</title>
        <authorList>
            <person name="Imhoff J.F."/>
            <person name="Rahn T."/>
            <person name="Kunzel S."/>
            <person name="Keller A."/>
            <person name="Neulinger S.C."/>
        </authorList>
    </citation>
    <scope>NUCLEOTIDE SEQUENCE [LARGE SCALE GENOMIC DNA]</scope>
    <source>
        <strain evidence="1 2">DSM 15116</strain>
    </source>
</reference>
<evidence type="ECO:0000313" key="1">
    <source>
        <dbReference type="EMBL" id="MBK1727239.1"/>
    </source>
</evidence>
<dbReference type="RefSeq" id="WP_242467984.1">
    <property type="nucleotide sequence ID" value="NZ_NRSH01000117.1"/>
</dbReference>
<dbReference type="Proteomes" id="UP000738126">
    <property type="component" value="Unassembled WGS sequence"/>
</dbReference>
<evidence type="ECO:0000313" key="2">
    <source>
        <dbReference type="Proteomes" id="UP000738126"/>
    </source>
</evidence>
<gene>
    <name evidence="1" type="ORF">CKO13_09460</name>
</gene>
<protein>
    <recommendedName>
        <fullName evidence="3">Sulfotransferase</fullName>
    </recommendedName>
</protein>
<proteinExistence type="predicted"/>
<organism evidence="1 2">
    <name type="scientific">Halorhodospira neutriphila</name>
    <dbReference type="NCBI Taxonomy" id="168379"/>
    <lineage>
        <taxon>Bacteria</taxon>
        <taxon>Pseudomonadati</taxon>
        <taxon>Pseudomonadota</taxon>
        <taxon>Gammaproteobacteria</taxon>
        <taxon>Chromatiales</taxon>
        <taxon>Ectothiorhodospiraceae</taxon>
        <taxon>Halorhodospira</taxon>
    </lineage>
</organism>
<name>A0ABS1EB88_9GAMM</name>
<dbReference type="PANTHER" id="PTHR10704:SF44">
    <property type="entry name" value="LD35051P-RELATED"/>
    <property type="match status" value="1"/>
</dbReference>
<dbReference type="SUPFAM" id="SSF52540">
    <property type="entry name" value="P-loop containing nucleoside triphosphate hydrolases"/>
    <property type="match status" value="1"/>
</dbReference>
<evidence type="ECO:0008006" key="3">
    <source>
        <dbReference type="Google" id="ProtNLM"/>
    </source>
</evidence>